<comment type="caution">
    <text evidence="2">The sequence shown here is derived from an EMBL/GenBank/DDBJ whole genome shotgun (WGS) entry which is preliminary data.</text>
</comment>
<organism evidence="2 3">
    <name type="scientific">Thalictrum thalictroides</name>
    <name type="common">Rue-anemone</name>
    <name type="synonym">Anemone thalictroides</name>
    <dbReference type="NCBI Taxonomy" id="46969"/>
    <lineage>
        <taxon>Eukaryota</taxon>
        <taxon>Viridiplantae</taxon>
        <taxon>Streptophyta</taxon>
        <taxon>Embryophyta</taxon>
        <taxon>Tracheophyta</taxon>
        <taxon>Spermatophyta</taxon>
        <taxon>Magnoliopsida</taxon>
        <taxon>Ranunculales</taxon>
        <taxon>Ranunculaceae</taxon>
        <taxon>Thalictroideae</taxon>
        <taxon>Thalictrum</taxon>
    </lineage>
</organism>
<dbReference type="SUPFAM" id="SSF53098">
    <property type="entry name" value="Ribonuclease H-like"/>
    <property type="match status" value="1"/>
</dbReference>
<feature type="non-terminal residue" evidence="2">
    <location>
        <position position="1"/>
    </location>
</feature>
<dbReference type="GO" id="GO:0004523">
    <property type="term" value="F:RNA-DNA hybrid ribonuclease activity"/>
    <property type="evidence" value="ECO:0007669"/>
    <property type="project" value="InterPro"/>
</dbReference>
<dbReference type="Gene3D" id="3.30.420.10">
    <property type="entry name" value="Ribonuclease H-like superfamily/Ribonuclease H"/>
    <property type="match status" value="1"/>
</dbReference>
<dbReference type="EMBL" id="JABWDY010013123">
    <property type="protein sequence ID" value="KAF5198561.1"/>
    <property type="molecule type" value="Genomic_DNA"/>
</dbReference>
<gene>
    <name evidence="2" type="ORF">FRX31_011851</name>
</gene>
<dbReference type="Proteomes" id="UP000554482">
    <property type="component" value="Unassembled WGS sequence"/>
</dbReference>
<dbReference type="PANTHER" id="PTHR47723:SF19">
    <property type="entry name" value="POLYNUCLEOTIDYL TRANSFERASE, RIBONUCLEASE H-LIKE SUPERFAMILY PROTEIN"/>
    <property type="match status" value="1"/>
</dbReference>
<evidence type="ECO:0000259" key="1">
    <source>
        <dbReference type="Pfam" id="PF13456"/>
    </source>
</evidence>
<sequence length="224" mass="25496">MMEKRMHHASKEVMALTKCQGGLNLLDLKTWNKAAYCGLIFKIVSHDEGLWVKWVWEHNIQNKGFWSMKVPSECSWAWKNILNMRDIAKKFIKYIISNGEMTSFWFDPWCNGEVLWDNSAARVLFQLPPGTKVVELIDNGKWGGVVRDDNSNVLLAYMGAGKERSVLVQELKAILVGLRGCRILGKTKVLVAADSLLAVQILQNKLKPPWYCSNLVGEIKHHQA</sequence>
<dbReference type="InterPro" id="IPR012337">
    <property type="entry name" value="RNaseH-like_sf"/>
</dbReference>
<dbReference type="InterPro" id="IPR053151">
    <property type="entry name" value="RNase_H-like"/>
</dbReference>
<proteinExistence type="predicted"/>
<dbReference type="AlphaFoldDB" id="A0A7J6WMG6"/>
<dbReference type="OrthoDB" id="1108994at2759"/>
<feature type="domain" description="RNase H type-1" evidence="1">
    <location>
        <begin position="138"/>
        <end position="222"/>
    </location>
</feature>
<dbReference type="PANTHER" id="PTHR47723">
    <property type="entry name" value="OS05G0353850 PROTEIN"/>
    <property type="match status" value="1"/>
</dbReference>
<dbReference type="InterPro" id="IPR036397">
    <property type="entry name" value="RNaseH_sf"/>
</dbReference>
<dbReference type="GO" id="GO:0003676">
    <property type="term" value="F:nucleic acid binding"/>
    <property type="evidence" value="ECO:0007669"/>
    <property type="project" value="InterPro"/>
</dbReference>
<dbReference type="InterPro" id="IPR002156">
    <property type="entry name" value="RNaseH_domain"/>
</dbReference>
<protein>
    <recommendedName>
        <fullName evidence="1">RNase H type-1 domain-containing protein</fullName>
    </recommendedName>
</protein>
<dbReference type="Pfam" id="PF13456">
    <property type="entry name" value="RVT_3"/>
    <property type="match status" value="1"/>
</dbReference>
<evidence type="ECO:0000313" key="3">
    <source>
        <dbReference type="Proteomes" id="UP000554482"/>
    </source>
</evidence>
<name>A0A7J6WMG6_THATH</name>
<keyword evidence="3" id="KW-1185">Reference proteome</keyword>
<accession>A0A7J6WMG6</accession>
<reference evidence="2 3" key="1">
    <citation type="submission" date="2020-06" db="EMBL/GenBank/DDBJ databases">
        <title>Transcriptomic and genomic resources for Thalictrum thalictroides and T. hernandezii: Facilitating candidate gene discovery in an emerging model plant lineage.</title>
        <authorList>
            <person name="Arias T."/>
            <person name="Riano-Pachon D.M."/>
            <person name="Di Stilio V.S."/>
        </authorList>
    </citation>
    <scope>NUCLEOTIDE SEQUENCE [LARGE SCALE GENOMIC DNA]</scope>
    <source>
        <strain evidence="3">cv. WT478/WT964</strain>
        <tissue evidence="2">Leaves</tissue>
    </source>
</reference>
<evidence type="ECO:0000313" key="2">
    <source>
        <dbReference type="EMBL" id="KAF5198561.1"/>
    </source>
</evidence>